<evidence type="ECO:0000313" key="8">
    <source>
        <dbReference type="Proteomes" id="UP000887566"/>
    </source>
</evidence>
<evidence type="ECO:0000256" key="2">
    <source>
        <dbReference type="ARBA" id="ARBA00022670"/>
    </source>
</evidence>
<dbReference type="AlphaFoldDB" id="A0A914UV48"/>
<dbReference type="InterPro" id="IPR000223">
    <property type="entry name" value="Pept_S26A_signal_pept_1"/>
</dbReference>
<dbReference type="GO" id="GO:0006465">
    <property type="term" value="P:signal peptide processing"/>
    <property type="evidence" value="ECO:0007669"/>
    <property type="project" value="InterPro"/>
</dbReference>
<dbReference type="InterPro" id="IPR036286">
    <property type="entry name" value="LexA/Signal_pep-like_sf"/>
</dbReference>
<comment type="subcellular location">
    <subcellularLocation>
        <location evidence="1">Membrane</location>
        <topology evidence="1">Single-pass membrane protein</topology>
    </subcellularLocation>
</comment>
<dbReference type="SUPFAM" id="SSF51306">
    <property type="entry name" value="LexA/Signal peptidase"/>
    <property type="match status" value="1"/>
</dbReference>
<dbReference type="PANTHER" id="PTHR46041:SF2">
    <property type="entry name" value="MITOCHONDRIAL INNER MEMBRANE PROTEASE SUBUNIT 2"/>
    <property type="match status" value="1"/>
</dbReference>
<reference evidence="9" key="1">
    <citation type="submission" date="2022-11" db="UniProtKB">
        <authorList>
            <consortium name="WormBaseParasite"/>
        </authorList>
    </citation>
    <scope>IDENTIFICATION</scope>
</reference>
<protein>
    <submittedName>
        <fullName evidence="9">Mitochondrial inner membrane protease subunit 2</fullName>
    </submittedName>
</protein>
<sequence>MQLVLVVVAVLTVATNSDDRWWRIGGATESGLLEVARSTSARLVPPRPVHILIKQRLRCHPKRPNEHYIKRVVGIEGDVIAPLRGPSRVVVPAGACWVEPDNRTSGEGSTDFGPVCLGLITAKATRVIWPKKRWQRISGNIYDDGKPAVRVSMLPPGFSDPDDDGY</sequence>
<organism evidence="8 9">
    <name type="scientific">Plectus sambesii</name>
    <dbReference type="NCBI Taxonomy" id="2011161"/>
    <lineage>
        <taxon>Eukaryota</taxon>
        <taxon>Metazoa</taxon>
        <taxon>Ecdysozoa</taxon>
        <taxon>Nematoda</taxon>
        <taxon>Chromadorea</taxon>
        <taxon>Plectida</taxon>
        <taxon>Plectina</taxon>
        <taxon>Plectoidea</taxon>
        <taxon>Plectidae</taxon>
        <taxon>Plectus</taxon>
    </lineage>
</organism>
<keyword evidence="8" id="KW-1185">Reference proteome</keyword>
<dbReference type="Gene3D" id="2.10.109.10">
    <property type="entry name" value="Umud Fragment, subunit A"/>
    <property type="match status" value="1"/>
</dbReference>
<dbReference type="WBParaSite" id="PSAMB.scaffold1238size33945.g11886.t1">
    <property type="protein sequence ID" value="PSAMB.scaffold1238size33945.g11886.t1"/>
    <property type="gene ID" value="PSAMB.scaffold1238size33945.g11886"/>
</dbReference>
<evidence type="ECO:0000256" key="5">
    <source>
        <dbReference type="ARBA" id="ARBA00022989"/>
    </source>
</evidence>
<evidence type="ECO:0000256" key="1">
    <source>
        <dbReference type="ARBA" id="ARBA00004167"/>
    </source>
</evidence>
<evidence type="ECO:0000256" key="4">
    <source>
        <dbReference type="ARBA" id="ARBA00022801"/>
    </source>
</evidence>
<keyword evidence="5" id="KW-1133">Transmembrane helix</keyword>
<accession>A0A914UV48</accession>
<evidence type="ECO:0000313" key="9">
    <source>
        <dbReference type="WBParaSite" id="PSAMB.scaffold1238size33945.g11886.t1"/>
    </source>
</evidence>
<dbReference type="GO" id="GO:0008236">
    <property type="term" value="F:serine-type peptidase activity"/>
    <property type="evidence" value="ECO:0007669"/>
    <property type="project" value="InterPro"/>
</dbReference>
<evidence type="ECO:0000256" key="3">
    <source>
        <dbReference type="ARBA" id="ARBA00022692"/>
    </source>
</evidence>
<keyword evidence="2" id="KW-0645">Protease</keyword>
<keyword evidence="7" id="KW-0732">Signal</keyword>
<keyword evidence="4" id="KW-0378">Hydrolase</keyword>
<feature type="signal peptide" evidence="7">
    <location>
        <begin position="1"/>
        <end position="17"/>
    </location>
</feature>
<proteinExistence type="predicted"/>
<evidence type="ECO:0000256" key="7">
    <source>
        <dbReference type="SAM" id="SignalP"/>
    </source>
</evidence>
<dbReference type="PRINTS" id="PR00727">
    <property type="entry name" value="LEADERPTASE"/>
</dbReference>
<name>A0A914UV48_9BILA</name>
<dbReference type="Proteomes" id="UP000887566">
    <property type="component" value="Unplaced"/>
</dbReference>
<keyword evidence="6" id="KW-0472">Membrane</keyword>
<dbReference type="GO" id="GO:0042720">
    <property type="term" value="C:mitochondrial inner membrane peptidase complex"/>
    <property type="evidence" value="ECO:0007669"/>
    <property type="project" value="InterPro"/>
</dbReference>
<dbReference type="PANTHER" id="PTHR46041">
    <property type="entry name" value="MITOCHONDRIAL INNER MEMBRANE PROTEASE SUBUNIT 2"/>
    <property type="match status" value="1"/>
</dbReference>
<dbReference type="GO" id="GO:0006627">
    <property type="term" value="P:protein processing involved in protein targeting to mitochondrion"/>
    <property type="evidence" value="ECO:0007669"/>
    <property type="project" value="InterPro"/>
</dbReference>
<feature type="chain" id="PRO_5036908310" evidence="7">
    <location>
        <begin position="18"/>
        <end position="166"/>
    </location>
</feature>
<dbReference type="InterPro" id="IPR037730">
    <property type="entry name" value="IMP2"/>
</dbReference>
<dbReference type="GO" id="GO:0004175">
    <property type="term" value="F:endopeptidase activity"/>
    <property type="evidence" value="ECO:0007669"/>
    <property type="project" value="TreeGrafter"/>
</dbReference>
<evidence type="ECO:0000256" key="6">
    <source>
        <dbReference type="ARBA" id="ARBA00023136"/>
    </source>
</evidence>
<keyword evidence="3" id="KW-0812">Transmembrane</keyword>